<dbReference type="EMBL" id="BPTT01000001">
    <property type="protein sequence ID" value="GJG32121.1"/>
    <property type="molecule type" value="Genomic_DNA"/>
</dbReference>
<protein>
    <recommendedName>
        <fullName evidence="2">DUF4842 domain-containing protein</fullName>
    </recommendedName>
</protein>
<evidence type="ECO:0000313" key="3">
    <source>
        <dbReference type="EMBL" id="GJG32121.1"/>
    </source>
</evidence>
<sequence>MKKYLLNGFAFLTMGVAMTSCMKEVNVEVQEQQASLDNAQQTLGFYIPANQDWVMTTTATATFNVKGLSDTNGTVYVFSNSPLAEGYGSILASAPMTGTTTTISGFRIPQYMTKAFVGLQESDGNMIYKCVDIEDGQINASYDFSTTANARTRSITVNGDTYDAFNFPSNDELASAFPTSIPANADEVSELETLYKGTTVQTQYGPVTMWDLYAIYVNRIKAGYNLKITQAGTFELGGTYQNIVDGVPQLYNVYVNVDGNVTIRRNGSTHFNLYILRGNVTLESNYGEQAGSISVAAGATLNDQRNSIAANQGIKMYNRGTINATNTEGYDIGNFSTIYNEGDFNISGPMSYSPGSANTSYFINMGDDANITAPSMTLNSSCNFYNSGKVNITNETVVTQSNIYWINNGYYETGSIEFSAWNSTFYNYCQLFVHGQAYMHDGQFNLMSGSYAEIETAIINNFRINMNGNAGINIKGDSHWKGQGDNTYQGFIATGENNYVRLGGTTTVEAHRYSLVTEGKIFIGIKNLNDQGKDNKWYGPDVEFRENTKVVEFSELNPTYNATDCGASWTSNPPIAPTPVENQTWTYAFEDNTTKCDFDMNDVVIQVKQNSSNSNKIDITLVAAGCEYDNYVYLGDTRISWPNGAEVHAAFGAPSKTMVNTGRGRGVDLPAVTVTIDKPSADFDFQNADFKIRPFKIGASPDDLSKSLSNDFIGIVKEGNPSGLAQAPLGIAIPDKWKWPKERINIINAYEGFVAWGKQTDLTLRAETGGWYQNPTADMVYDE</sequence>
<feature type="signal peptide" evidence="1">
    <location>
        <begin position="1"/>
        <end position="19"/>
    </location>
</feature>
<comment type="caution">
    <text evidence="3">The sequence shown here is derived from an EMBL/GenBank/DDBJ whole genome shotgun (WGS) entry which is preliminary data.</text>
</comment>
<dbReference type="GeneID" id="68749109"/>
<keyword evidence="1" id="KW-0732">Signal</keyword>
<evidence type="ECO:0000313" key="4">
    <source>
        <dbReference type="Proteomes" id="UP000887097"/>
    </source>
</evidence>
<organism evidence="3 4">
    <name type="scientific">Xylanibacter ruminicola</name>
    <name type="common">Prevotella ruminicola</name>
    <dbReference type="NCBI Taxonomy" id="839"/>
    <lineage>
        <taxon>Bacteria</taxon>
        <taxon>Pseudomonadati</taxon>
        <taxon>Bacteroidota</taxon>
        <taxon>Bacteroidia</taxon>
        <taxon>Bacteroidales</taxon>
        <taxon>Prevotellaceae</taxon>
        <taxon>Xylanibacter</taxon>
    </lineage>
</organism>
<name>A0AA37MJY6_XYLRU</name>
<feature type="domain" description="DUF4842" evidence="2">
    <location>
        <begin position="727"/>
        <end position="759"/>
    </location>
</feature>
<proteinExistence type="predicted"/>
<dbReference type="AlphaFoldDB" id="A0AA37MJY6"/>
<feature type="chain" id="PRO_5041462446" description="DUF4842 domain-containing protein" evidence="1">
    <location>
        <begin position="20"/>
        <end position="783"/>
    </location>
</feature>
<evidence type="ECO:0000256" key="1">
    <source>
        <dbReference type="SAM" id="SignalP"/>
    </source>
</evidence>
<dbReference type="PROSITE" id="PS51257">
    <property type="entry name" value="PROKAR_LIPOPROTEIN"/>
    <property type="match status" value="1"/>
</dbReference>
<dbReference type="Proteomes" id="UP000887097">
    <property type="component" value="Unassembled WGS sequence"/>
</dbReference>
<evidence type="ECO:0000259" key="2">
    <source>
        <dbReference type="Pfam" id="PF16130"/>
    </source>
</evidence>
<reference evidence="3" key="1">
    <citation type="submission" date="2021-08" db="EMBL/GenBank/DDBJ databases">
        <title>Prevotella lacticifex sp. nov., isolated from rumen of cow.</title>
        <authorList>
            <person name="Shinkai T."/>
            <person name="Ikeyama N."/>
            <person name="Kumagai M."/>
            <person name="Ohmori H."/>
            <person name="Sakamoto M."/>
            <person name="Ohkuma M."/>
            <person name="Mitsumori M."/>
        </authorList>
    </citation>
    <scope>NUCLEOTIDE SEQUENCE</scope>
    <source>
        <strain evidence="3">JCM 8259</strain>
    </source>
</reference>
<dbReference type="Pfam" id="PF16130">
    <property type="entry name" value="DUF4842"/>
    <property type="match status" value="1"/>
</dbReference>
<accession>A0AA37MJY6</accession>
<dbReference type="InterPro" id="IPR032295">
    <property type="entry name" value="DUF4842"/>
</dbReference>
<gene>
    <name evidence="3" type="ORF">PRMUPPPA20_02300</name>
</gene>
<dbReference type="RefSeq" id="WP_218140787.1">
    <property type="nucleotide sequence ID" value="NZ_BPTT01000001.1"/>
</dbReference>